<name>A0AAP0MSR5_9ROSI</name>
<evidence type="ECO:0000256" key="6">
    <source>
        <dbReference type="ARBA" id="ARBA00022605"/>
    </source>
</evidence>
<evidence type="ECO:0000256" key="4">
    <source>
        <dbReference type="ARBA" id="ARBA00012034"/>
    </source>
</evidence>
<feature type="binding site" evidence="13">
    <location>
        <position position="733"/>
    </location>
    <ligand>
        <name>Zn(2+)</name>
        <dbReference type="ChEBI" id="CHEBI:29105"/>
        <label>1</label>
        <note>catalytic</note>
    </ligand>
</feature>
<feature type="binding site" evidence="12">
    <location>
        <begin position="437"/>
        <end position="439"/>
    </location>
    <ligand>
        <name>L-methionine</name>
        <dbReference type="ChEBI" id="CHEBI:57844"/>
    </ligand>
</feature>
<dbReference type="InterPro" id="IPR038071">
    <property type="entry name" value="UROD/MetE-like_sf"/>
</dbReference>
<evidence type="ECO:0000256" key="1">
    <source>
        <dbReference type="ARBA" id="ARBA00002777"/>
    </source>
</evidence>
<feature type="active site" description="Proton donor" evidence="14">
    <location>
        <position position="701"/>
    </location>
</feature>
<dbReference type="CDD" id="cd03312">
    <property type="entry name" value="CIMS_N_terminal_like"/>
    <property type="match status" value="1"/>
</dbReference>
<keyword evidence="7" id="KW-0808">Transferase</keyword>
<dbReference type="Proteomes" id="UP001428341">
    <property type="component" value="Unassembled WGS sequence"/>
</dbReference>
<keyword evidence="18" id="KW-1185">Reference proteome</keyword>
<comment type="function">
    <text evidence="1">Catalyzes the transfer of a methyl group from 5-methyltetrahydrofolate to homocysteine resulting in methionine formation.</text>
</comment>
<proteinExistence type="inferred from homology"/>
<dbReference type="EC" id="2.1.1.14" evidence="4"/>
<dbReference type="InterPro" id="IPR013215">
    <property type="entry name" value="Cbl-indep_Met_Synth_N"/>
</dbReference>
<keyword evidence="6" id="KW-0028">Amino-acid biosynthesis</keyword>
<comment type="catalytic activity">
    <reaction evidence="11">
        <text>5-methyltetrahydropteroyltri-L-glutamate + L-homocysteine = tetrahydropteroyltri-L-glutamate + L-methionine</text>
        <dbReference type="Rhea" id="RHEA:21196"/>
        <dbReference type="ChEBI" id="CHEBI:57844"/>
        <dbReference type="ChEBI" id="CHEBI:58140"/>
        <dbReference type="ChEBI" id="CHEBI:58199"/>
        <dbReference type="ChEBI" id="CHEBI:58207"/>
        <dbReference type="EC" id="2.1.1.14"/>
    </reaction>
</comment>
<feature type="binding site" evidence="12">
    <location>
        <position position="116"/>
    </location>
    <ligand>
        <name>5-methyltetrahydropteroyltri-L-glutamate</name>
        <dbReference type="ChEBI" id="CHEBI:58207"/>
    </ligand>
</feature>
<dbReference type="FunFam" id="3.20.20.210:FF:000003">
    <property type="entry name" value="5-methyltetrahydropteroyltriglutamate--homocysteine methyltransferase"/>
    <property type="match status" value="1"/>
</dbReference>
<evidence type="ECO:0000256" key="12">
    <source>
        <dbReference type="PIRSR" id="PIRSR000382-1"/>
    </source>
</evidence>
<dbReference type="CDD" id="cd03311">
    <property type="entry name" value="CIMS_C_terminal_like"/>
    <property type="match status" value="1"/>
</dbReference>
<dbReference type="NCBIfam" id="TIGR01371">
    <property type="entry name" value="met_syn_B12ind"/>
    <property type="match status" value="1"/>
</dbReference>
<evidence type="ECO:0000256" key="11">
    <source>
        <dbReference type="ARBA" id="ARBA00048690"/>
    </source>
</evidence>
<dbReference type="EMBL" id="JBCGBO010000002">
    <property type="protein sequence ID" value="KAK9221316.1"/>
    <property type="molecule type" value="Genomic_DNA"/>
</dbReference>
<protein>
    <recommendedName>
        <fullName evidence="4">5-methyltetrahydropteroyltriglutamate--homocysteine S-methyltransferase</fullName>
        <ecNumber evidence="4">2.1.1.14</ecNumber>
    </recommendedName>
</protein>
<accession>A0AAP0MSR5</accession>
<feature type="binding site" evidence="13">
    <location>
        <position position="649"/>
    </location>
    <ligand>
        <name>Zn(2+)</name>
        <dbReference type="ChEBI" id="CHEBI:29105"/>
        <label>1</label>
        <note>catalytic</note>
    </ligand>
</feature>
<dbReference type="InterPro" id="IPR006276">
    <property type="entry name" value="Cobalamin-indep_Met_synthase"/>
</dbReference>
<dbReference type="NCBIfam" id="NF003556">
    <property type="entry name" value="PRK05222.1"/>
    <property type="match status" value="1"/>
</dbReference>
<feature type="binding site" evidence="12">
    <location>
        <position position="567"/>
    </location>
    <ligand>
        <name>5-methyltetrahydropteroyltri-L-glutamate</name>
        <dbReference type="ChEBI" id="CHEBI:58207"/>
    </ligand>
</feature>
<reference evidence="17 18" key="1">
    <citation type="submission" date="2024-05" db="EMBL/GenBank/DDBJ databases">
        <title>Haplotype-resolved chromosome-level genome assembly of Huyou (Citrus changshanensis).</title>
        <authorList>
            <person name="Miao C."/>
            <person name="Chen W."/>
            <person name="Wu Y."/>
            <person name="Wang L."/>
            <person name="Zhao S."/>
            <person name="Grierson D."/>
            <person name="Xu C."/>
            <person name="Chen K."/>
        </authorList>
    </citation>
    <scope>NUCLEOTIDE SEQUENCE [LARGE SCALE GENOMIC DNA]</scope>
    <source>
        <strain evidence="17">01-14</strain>
        <tissue evidence="17">Leaf</tissue>
    </source>
</reference>
<dbReference type="HAMAP" id="MF_00172">
    <property type="entry name" value="Meth_synth"/>
    <property type="match status" value="1"/>
</dbReference>
<feature type="domain" description="Cobalamin-independent methionine synthase MetE C-terminal/archaeal" evidence="15">
    <location>
        <begin position="432"/>
        <end position="755"/>
    </location>
</feature>
<keyword evidence="9 13" id="KW-0862">Zinc</keyword>
<dbReference type="AlphaFoldDB" id="A0AAP0MSR5"/>
<evidence type="ECO:0000259" key="15">
    <source>
        <dbReference type="Pfam" id="PF01717"/>
    </source>
</evidence>
<feature type="binding site" evidence="12">
    <location>
        <position position="605"/>
    </location>
    <ligand>
        <name>L-methionine</name>
        <dbReference type="ChEBI" id="CHEBI:57844"/>
    </ligand>
</feature>
<keyword evidence="5" id="KW-0489">Methyltransferase</keyword>
<evidence type="ECO:0000259" key="16">
    <source>
        <dbReference type="Pfam" id="PF08267"/>
    </source>
</evidence>
<dbReference type="Pfam" id="PF01717">
    <property type="entry name" value="Meth_synt_2"/>
    <property type="match status" value="1"/>
</dbReference>
<evidence type="ECO:0000256" key="9">
    <source>
        <dbReference type="ARBA" id="ARBA00022833"/>
    </source>
</evidence>
<comment type="similarity">
    <text evidence="3">Belongs to the vitamin-B12 independent methionine synthase family.</text>
</comment>
<evidence type="ECO:0000256" key="8">
    <source>
        <dbReference type="ARBA" id="ARBA00022723"/>
    </source>
</evidence>
<keyword evidence="10" id="KW-0486">Methionine biosynthesis</keyword>
<dbReference type="GO" id="GO:0003871">
    <property type="term" value="F:5-methyltetrahydropteroyltriglutamate-homocysteine S-methyltransferase activity"/>
    <property type="evidence" value="ECO:0007669"/>
    <property type="project" value="UniProtKB-EC"/>
</dbReference>
<feature type="binding site" evidence="12">
    <location>
        <begin position="521"/>
        <end position="522"/>
    </location>
    <ligand>
        <name>5-methyltetrahydropteroyltri-L-glutamate</name>
        <dbReference type="ChEBI" id="CHEBI:58207"/>
    </ligand>
</feature>
<feature type="binding site" evidence="13">
    <location>
        <position position="671"/>
    </location>
    <ligand>
        <name>Zn(2+)</name>
        <dbReference type="ChEBI" id="CHEBI:29105"/>
        <label>1</label>
        <note>catalytic</note>
    </ligand>
</feature>
<dbReference type="Gene3D" id="3.20.20.210">
    <property type="match status" value="2"/>
</dbReference>
<feature type="binding site" evidence="12">
    <location>
        <position position="490"/>
    </location>
    <ligand>
        <name>L-methionine</name>
        <dbReference type="ChEBI" id="CHEBI:57844"/>
    </ligand>
</feature>
<comment type="caution">
    <text evidence="17">The sequence shown here is derived from an EMBL/GenBank/DDBJ whole genome shotgun (WGS) entry which is preliminary data.</text>
</comment>
<evidence type="ECO:0000256" key="13">
    <source>
        <dbReference type="PIRSR" id="PIRSR000382-2"/>
    </source>
</evidence>
<feature type="binding site" evidence="12">
    <location>
        <position position="18"/>
    </location>
    <ligand>
        <name>5-methyltetrahydropteroyltri-L-glutamate</name>
        <dbReference type="ChEBI" id="CHEBI:58207"/>
    </ligand>
</feature>
<evidence type="ECO:0000256" key="14">
    <source>
        <dbReference type="PIRSR" id="PIRSR000382-3"/>
    </source>
</evidence>
<gene>
    <name evidence="17" type="ORF">WN944_009742</name>
</gene>
<evidence type="ECO:0000313" key="18">
    <source>
        <dbReference type="Proteomes" id="UP001428341"/>
    </source>
</evidence>
<dbReference type="GO" id="GO:0008705">
    <property type="term" value="F:methionine synthase activity"/>
    <property type="evidence" value="ECO:0007669"/>
    <property type="project" value="UniProtKB-ARBA"/>
</dbReference>
<feature type="binding site" evidence="13">
    <location>
        <position position="647"/>
    </location>
    <ligand>
        <name>Zn(2+)</name>
        <dbReference type="ChEBI" id="CHEBI:29105"/>
        <label>1</label>
        <note>catalytic</note>
    </ligand>
</feature>
<comment type="cofactor">
    <cofactor evidence="13">
        <name>Zn(2+)</name>
        <dbReference type="ChEBI" id="CHEBI:29105"/>
    </cofactor>
    <text evidence="13">Binds 2 Zn(2+) ions per subunit.</text>
</comment>
<evidence type="ECO:0000256" key="7">
    <source>
        <dbReference type="ARBA" id="ARBA00022679"/>
    </source>
</evidence>
<dbReference type="InterPro" id="IPR002629">
    <property type="entry name" value="Met_Synth_C/arc"/>
</dbReference>
<dbReference type="SUPFAM" id="SSF51726">
    <property type="entry name" value="UROD/MetE-like"/>
    <property type="match status" value="2"/>
</dbReference>
<organism evidence="17 18">
    <name type="scientific">Citrus x changshan-huyou</name>
    <dbReference type="NCBI Taxonomy" id="2935761"/>
    <lineage>
        <taxon>Eukaryota</taxon>
        <taxon>Viridiplantae</taxon>
        <taxon>Streptophyta</taxon>
        <taxon>Embryophyta</taxon>
        <taxon>Tracheophyta</taxon>
        <taxon>Spermatophyta</taxon>
        <taxon>Magnoliopsida</taxon>
        <taxon>eudicotyledons</taxon>
        <taxon>Gunneridae</taxon>
        <taxon>Pentapetalae</taxon>
        <taxon>rosids</taxon>
        <taxon>malvids</taxon>
        <taxon>Sapindales</taxon>
        <taxon>Rutaceae</taxon>
        <taxon>Aurantioideae</taxon>
        <taxon>Citrus</taxon>
    </lineage>
</organism>
<dbReference type="GO" id="GO:0008270">
    <property type="term" value="F:zinc ion binding"/>
    <property type="evidence" value="ECO:0007669"/>
    <property type="project" value="InterPro"/>
</dbReference>
<dbReference type="PIRSF" id="PIRSF000382">
    <property type="entry name" value="MeTrfase_B12_ind"/>
    <property type="match status" value="1"/>
</dbReference>
<sequence>MASHVVGYPRMGPKRELKFALESFWDGKSSADELQNVAADLRASIWKQMADAGVKFIPSNTFSYYDQVLDTTAMLGAVPPRYSWNGGEIGFDVYFSMARGNASVPAMEMTKWFDTNYHYIVPELGPDVNFSYASHKAVQEYKEAKALGMETVPVLVGPVSYLLLSKPAKGVEKSFSLLSLIDKIIPVYKEVVAELKAAGATWIQFDEPTLVLDLDSHKLQAFSDAYSELESSLSGLNVLIETYFADVPAETYKILTSLKGVTGFGFDLIRGTKTLDLIKTEFPLGKYLFAGVVDGRNIWANDLASSLTTLQDLAGTVGKDKVVVSTSCSLLHTAVDLENETKLDQEIKSWLAFAAQKVVEVNALAKALSMQKDEAYFSSNAAAQASRKSSPRVTNEAVQKAAAALKGSDHRRATNVSARLDAQQKKLNLPNLPTTTIGSFPQTMDLRRVRREFKAKKISEDDYVKTIKEEINNVVKLQEELDIDVLVHGEPERNDMVEYFGEQLSGFAFTVNGWVQSYGSRCVKPPIIYGDVSRPKAMTVFWSSMAQSMTKRPMKGMLTGPVTILNWSFVRNDQPRFETCYQIALAIKDEVEDLEKSGITVIQIDEAALREGLPLRKSEQDFYLKWAVHSFRITNCGVQDTTQIHTHMCYSNFNDIIHSIIDMDADVITIENSRSDEKLLSVFREGVKYRAGIGPGVYDIHSPRIPSTEEIADRINKMLAVLESNIVWVNPDCGLKTRKYSEVKPALSNMVAAAKLLRTQLASAK</sequence>
<dbReference type="GO" id="GO:0032259">
    <property type="term" value="P:methylation"/>
    <property type="evidence" value="ECO:0007669"/>
    <property type="project" value="UniProtKB-KW"/>
</dbReference>
<evidence type="ECO:0000256" key="10">
    <source>
        <dbReference type="ARBA" id="ARBA00023167"/>
    </source>
</evidence>
<evidence type="ECO:0000256" key="3">
    <source>
        <dbReference type="ARBA" id="ARBA00009553"/>
    </source>
</evidence>
<keyword evidence="8 13" id="KW-0479">Metal-binding</keyword>
<evidence type="ECO:0000256" key="5">
    <source>
        <dbReference type="ARBA" id="ARBA00022603"/>
    </source>
</evidence>
<feature type="binding site" evidence="13">
    <location>
        <position position="662"/>
    </location>
    <ligand>
        <name>Zn(2+)</name>
        <dbReference type="ChEBI" id="CHEBI:29105"/>
        <label>2</label>
    </ligand>
</feature>
<comment type="pathway">
    <text evidence="2">Amino-acid biosynthesis; L-methionine biosynthesis via de novo pathway; L-methionine from L-homocysteine (MetE route): step 1/1.</text>
</comment>
<dbReference type="Pfam" id="PF08267">
    <property type="entry name" value="Meth_synt_1"/>
    <property type="match status" value="1"/>
</dbReference>
<dbReference type="FunFam" id="3.20.20.210:FF:000002">
    <property type="entry name" value="5-methyltetrahydropteroyltriglutamate--homocysteine methyltransferase"/>
    <property type="match status" value="1"/>
</dbReference>
<dbReference type="PANTHER" id="PTHR30519">
    <property type="entry name" value="5-METHYLTETRAHYDROPTEROYLTRIGLUTAMATE--HOMOCYSTEINE METHYLTRANSFERASE"/>
    <property type="match status" value="1"/>
</dbReference>
<feature type="domain" description="Cobalamin-independent methionine synthase MetE N-terminal" evidence="16">
    <location>
        <begin position="3"/>
        <end position="315"/>
    </location>
</feature>
<evidence type="ECO:0000313" key="17">
    <source>
        <dbReference type="EMBL" id="KAK9221316.1"/>
    </source>
</evidence>
<evidence type="ECO:0000256" key="2">
    <source>
        <dbReference type="ARBA" id="ARBA00004681"/>
    </source>
</evidence>
<feature type="binding site" evidence="13">
    <location>
        <position position="658"/>
    </location>
    <ligand>
        <name>Zn(2+)</name>
        <dbReference type="ChEBI" id="CHEBI:29105"/>
        <label>2</label>
    </ligand>
</feature>